<dbReference type="PANTHER" id="PTHR35372">
    <property type="entry name" value="ATP BINDING PROTEIN-RELATED"/>
    <property type="match status" value="1"/>
</dbReference>
<dbReference type="PANTHER" id="PTHR35372:SF2">
    <property type="entry name" value="SF3 HELICASE DOMAIN-CONTAINING PROTEIN"/>
    <property type="match status" value="1"/>
</dbReference>
<organism evidence="5 6">
    <name type="scientific">Pontibaca salina</name>
    <dbReference type="NCBI Taxonomy" id="2795731"/>
    <lineage>
        <taxon>Bacteria</taxon>
        <taxon>Pseudomonadati</taxon>
        <taxon>Pseudomonadota</taxon>
        <taxon>Alphaproteobacteria</taxon>
        <taxon>Rhodobacterales</taxon>
        <taxon>Roseobacteraceae</taxon>
        <taxon>Pontibaca</taxon>
    </lineage>
</organism>
<dbReference type="InterPro" id="IPR045455">
    <property type="entry name" value="NrS-1_pol-like_helicase"/>
</dbReference>
<name>A0A934HTR1_9RHOB</name>
<evidence type="ECO:0000313" key="5">
    <source>
        <dbReference type="EMBL" id="MBI6630360.1"/>
    </source>
</evidence>
<dbReference type="InterPro" id="IPR027417">
    <property type="entry name" value="P-loop_NTPase"/>
</dbReference>
<dbReference type="InterPro" id="IPR014015">
    <property type="entry name" value="Helicase_SF3_DNA-vir"/>
</dbReference>
<keyword evidence="2" id="KW-0378">Hydrolase</keyword>
<dbReference type="SMART" id="SM00942">
    <property type="entry name" value="PriCT_1"/>
    <property type="match status" value="1"/>
</dbReference>
<dbReference type="SMART" id="SM00885">
    <property type="entry name" value="D5_N"/>
    <property type="match status" value="1"/>
</dbReference>
<keyword evidence="1" id="KW-0547">Nucleotide-binding</keyword>
<dbReference type="GO" id="GO:0005524">
    <property type="term" value="F:ATP binding"/>
    <property type="evidence" value="ECO:0007669"/>
    <property type="project" value="UniProtKB-KW"/>
</dbReference>
<dbReference type="InterPro" id="IPR014818">
    <property type="entry name" value="Phage/plasmid_primase_P4_C"/>
</dbReference>
<dbReference type="SUPFAM" id="SSF52540">
    <property type="entry name" value="P-loop containing nucleoside triphosphate hydrolases"/>
    <property type="match status" value="1"/>
</dbReference>
<dbReference type="InterPro" id="IPR051620">
    <property type="entry name" value="ORF904-like_C"/>
</dbReference>
<dbReference type="Pfam" id="PF08708">
    <property type="entry name" value="PriCT_1"/>
    <property type="match status" value="1"/>
</dbReference>
<keyword evidence="3" id="KW-0067">ATP-binding</keyword>
<dbReference type="Gene3D" id="3.40.50.300">
    <property type="entry name" value="P-loop containing nucleotide triphosphate hydrolases"/>
    <property type="match status" value="1"/>
</dbReference>
<dbReference type="PROSITE" id="PS51206">
    <property type="entry name" value="SF3_HELICASE_1"/>
    <property type="match status" value="1"/>
</dbReference>
<dbReference type="Proteomes" id="UP000613255">
    <property type="component" value="Unassembled WGS sequence"/>
</dbReference>
<evidence type="ECO:0000256" key="3">
    <source>
        <dbReference type="ARBA" id="ARBA00022840"/>
    </source>
</evidence>
<evidence type="ECO:0000259" key="4">
    <source>
        <dbReference type="PROSITE" id="PS51206"/>
    </source>
</evidence>
<dbReference type="InterPro" id="IPR014820">
    <property type="entry name" value="PriCT_1"/>
</dbReference>
<sequence length="538" mass="58833">MLNPIPSVPTELIEKLKSKKPVAANRTAPPSKALSVGSRNNSLASMAGFLRAHHGCDADQIYSALSALNATAYEPLPDDEVWGIARSISNYETGTKIEYDDVPLSKMAALKIAGTSCQTSTTGWLRFDGARWMDDPKGGYAKEQTKCFLEELAGAAKSTGDIDAMKNAKQLLSAPKVNRVFDLLSTDPNVMRSFDDFDRSVGELNLLNGTLNLSDFSLRPHSASDNITKLAGVAYEPDATCPVFDTFLSSTLSQEVQQFVLRLFGYSLLGNPKEQVFAIFHGPGRNGKSTLIDIVAHVLGDYACNAEPSTFIRQKNAGIRNDLARLKGARMVATSELATGEILDTALVKRINGGDIISARALYKEHFEFKPECVMFMTTNALPVIDGGDQALGRRLILMHFDRVVAEDSCDRDLPAKLRAEGSGILNRLLEGLGDYQKNGLNVPESIKREAARYMASSDMIQTFLKDECVLDPEGSIGAKSLYRKYHRWSQSNGIKAISQPIFRSEIVKRTGIKQKRTSKGLIWPGIRGCDSSSSFSV</sequence>
<dbReference type="Pfam" id="PF08706">
    <property type="entry name" value="D5_N"/>
    <property type="match status" value="1"/>
</dbReference>
<dbReference type="Pfam" id="PF19263">
    <property type="entry name" value="DUF5906"/>
    <property type="match status" value="1"/>
</dbReference>
<comment type="caution">
    <text evidence="5">The sequence shown here is derived from an EMBL/GenBank/DDBJ whole genome shotgun (WGS) entry which is preliminary data.</text>
</comment>
<dbReference type="GO" id="GO:0016787">
    <property type="term" value="F:hydrolase activity"/>
    <property type="evidence" value="ECO:0007669"/>
    <property type="project" value="UniProtKB-KW"/>
</dbReference>
<proteinExistence type="predicted"/>
<dbReference type="RefSeq" id="WP_198686383.1">
    <property type="nucleotide sequence ID" value="NZ_JAEIJD010000008.1"/>
</dbReference>
<evidence type="ECO:0000256" key="2">
    <source>
        <dbReference type="ARBA" id="ARBA00022801"/>
    </source>
</evidence>
<gene>
    <name evidence="5" type="ORF">JAO82_10760</name>
</gene>
<dbReference type="EMBL" id="JAEIJD010000008">
    <property type="protein sequence ID" value="MBI6630360.1"/>
    <property type="molecule type" value="Genomic_DNA"/>
</dbReference>
<keyword evidence="6" id="KW-1185">Reference proteome</keyword>
<dbReference type="InterPro" id="IPR006500">
    <property type="entry name" value="Helicase_put_C_phage/plasmid"/>
</dbReference>
<accession>A0A934HTR1</accession>
<dbReference type="NCBIfam" id="TIGR01613">
    <property type="entry name" value="primase_Cterm"/>
    <property type="match status" value="1"/>
</dbReference>
<evidence type="ECO:0000313" key="6">
    <source>
        <dbReference type="Proteomes" id="UP000613255"/>
    </source>
</evidence>
<protein>
    <submittedName>
        <fullName evidence="5">Primase C-terminal domain-containing protein</fullName>
    </submittedName>
</protein>
<reference evidence="5" key="1">
    <citation type="submission" date="2020-12" db="EMBL/GenBank/DDBJ databases">
        <title>Pontibaca salina gen. nov., sp. nov., isolated from marine sediment.</title>
        <authorList>
            <person name="Bo J."/>
            <person name="Wang S."/>
            <person name="Song X."/>
            <person name="Du Z."/>
        </authorList>
    </citation>
    <scope>NUCLEOTIDE SEQUENCE</scope>
    <source>
        <strain evidence="5">S1109L</strain>
    </source>
</reference>
<feature type="domain" description="SF3 helicase" evidence="4">
    <location>
        <begin position="255"/>
        <end position="414"/>
    </location>
</feature>
<evidence type="ECO:0000256" key="1">
    <source>
        <dbReference type="ARBA" id="ARBA00022741"/>
    </source>
</evidence>
<dbReference type="AlphaFoldDB" id="A0A934HTR1"/>